<protein>
    <submittedName>
        <fullName evidence="13">Protease SohB</fullName>
    </submittedName>
</protein>
<keyword evidence="9 10" id="KW-0472">Membrane</keyword>
<comment type="similarity">
    <text evidence="2">Belongs to the peptidase S49 family.</text>
</comment>
<dbReference type="CDD" id="cd07023">
    <property type="entry name" value="S49_Sppa_N_C"/>
    <property type="match status" value="1"/>
</dbReference>
<evidence type="ECO:0000313" key="13">
    <source>
        <dbReference type="EMBL" id="ODS23371.1"/>
    </source>
</evidence>
<dbReference type="Proteomes" id="UP000242502">
    <property type="component" value="Unassembled WGS sequence"/>
</dbReference>
<evidence type="ECO:0000256" key="2">
    <source>
        <dbReference type="ARBA" id="ARBA00008683"/>
    </source>
</evidence>
<accession>A0A1D2QP60</accession>
<keyword evidence="8 10" id="KW-1133">Transmembrane helix</keyword>
<dbReference type="PANTHER" id="PTHR42987">
    <property type="entry name" value="PEPTIDASE S49"/>
    <property type="match status" value="1"/>
</dbReference>
<gene>
    <name evidence="13" type="ORF">AB835_09115</name>
</gene>
<keyword evidence="6" id="KW-0378">Hydrolase</keyword>
<dbReference type="Gene3D" id="3.90.226.10">
    <property type="entry name" value="2-enoyl-CoA Hydratase, Chain A, domain 1"/>
    <property type="match status" value="1"/>
</dbReference>
<dbReference type="NCBIfam" id="NF008745">
    <property type="entry name" value="PRK11778.1"/>
    <property type="match status" value="1"/>
</dbReference>
<proteinExistence type="inferred from homology"/>
<evidence type="ECO:0000256" key="9">
    <source>
        <dbReference type="ARBA" id="ARBA00023136"/>
    </source>
</evidence>
<evidence type="ECO:0000313" key="14">
    <source>
        <dbReference type="Proteomes" id="UP000242502"/>
    </source>
</evidence>
<dbReference type="AlphaFoldDB" id="A0A1D2QP60"/>
<dbReference type="InterPro" id="IPR013703">
    <property type="entry name" value="Peptidase_S49_N_proteobac"/>
</dbReference>
<evidence type="ECO:0000256" key="10">
    <source>
        <dbReference type="SAM" id="Phobius"/>
    </source>
</evidence>
<feature type="domain" description="Peptidase S49 N-terminal proteobacteria" evidence="12">
    <location>
        <begin position="2"/>
        <end position="157"/>
    </location>
</feature>
<reference evidence="13 14" key="1">
    <citation type="journal article" date="2016" name="Appl. Environ. Microbiol.">
        <title>Lack of Overt Genome Reduction in the Bryostatin-Producing Bryozoan Symbiont "Candidatus Endobugula sertula".</title>
        <authorList>
            <person name="Miller I.J."/>
            <person name="Vanee N."/>
            <person name="Fong S.S."/>
            <person name="Lim-Fong G.E."/>
            <person name="Kwan J.C."/>
        </authorList>
    </citation>
    <scope>NUCLEOTIDE SEQUENCE [LARGE SCALE GENOMIC DNA]</scope>
    <source>
        <strain evidence="13">AB1-4</strain>
    </source>
</reference>
<evidence type="ECO:0000256" key="8">
    <source>
        <dbReference type="ARBA" id="ARBA00022989"/>
    </source>
</evidence>
<dbReference type="InterPro" id="IPR002142">
    <property type="entry name" value="Peptidase_S49"/>
</dbReference>
<dbReference type="GO" id="GO:0006508">
    <property type="term" value="P:proteolysis"/>
    <property type="evidence" value="ECO:0007669"/>
    <property type="project" value="UniProtKB-KW"/>
</dbReference>
<dbReference type="STRING" id="62101.AB835_09115"/>
<dbReference type="Pfam" id="PF01343">
    <property type="entry name" value="Peptidase_S49"/>
    <property type="match status" value="1"/>
</dbReference>
<evidence type="ECO:0000256" key="5">
    <source>
        <dbReference type="ARBA" id="ARBA00022692"/>
    </source>
</evidence>
<dbReference type="GO" id="GO:0005886">
    <property type="term" value="C:plasma membrane"/>
    <property type="evidence" value="ECO:0007669"/>
    <property type="project" value="UniProtKB-SubCell"/>
</dbReference>
<evidence type="ECO:0000256" key="4">
    <source>
        <dbReference type="ARBA" id="ARBA00022670"/>
    </source>
</evidence>
<comment type="subcellular location">
    <subcellularLocation>
        <location evidence="1">Cell membrane</location>
    </subcellularLocation>
</comment>
<evidence type="ECO:0000259" key="11">
    <source>
        <dbReference type="Pfam" id="PF01343"/>
    </source>
</evidence>
<dbReference type="EMBL" id="MDLC01000030">
    <property type="protein sequence ID" value="ODS23371.1"/>
    <property type="molecule type" value="Genomic_DNA"/>
</dbReference>
<feature type="domain" description="Peptidase S49" evidence="11">
    <location>
        <begin position="161"/>
        <end position="303"/>
    </location>
</feature>
<comment type="caution">
    <text evidence="13">The sequence shown here is derived from an EMBL/GenBank/DDBJ whole genome shotgun (WGS) entry which is preliminary data.</text>
</comment>
<keyword evidence="4 13" id="KW-0645">Protease</keyword>
<dbReference type="Pfam" id="PF08496">
    <property type="entry name" value="Peptidase_S49_N"/>
    <property type="match status" value="1"/>
</dbReference>
<feature type="transmembrane region" description="Helical" evidence="10">
    <location>
        <begin position="12"/>
        <end position="31"/>
    </location>
</feature>
<dbReference type="GO" id="GO:0004252">
    <property type="term" value="F:serine-type endopeptidase activity"/>
    <property type="evidence" value="ECO:0007669"/>
    <property type="project" value="InterPro"/>
</dbReference>
<sequence>MEFLYEYGLFLAKAVTFVVAIGIIIGTVISAGQKTKAASRGEIKVTPMNEQYDEIKSNVKSVICDEKTLKTEAKAEKKKLKVEKKEHKKEIGDNKEPEKKRLYILDFDGDIKASAVENLREEITAILAVATASDEIVLRLESSGGLVHSYGLAASQLSRIKAKGIPLVICVDKIAASGGYMMACVAEKIYAAPFAIIGSIGVVAQLPNFHRLLKKNDVDFELLTAGEYKRTLTMFGENTDKGRKKFIEDLDNVHELFKGFVGEQRTVVDVDQVATGEVWFGTQALEKQLIDDIATSDDYILRHIDERDIYHVQYTIKKTLPERLGLNAQKAFEGAISGILNKLQSSRFMQ</sequence>
<evidence type="ECO:0000259" key="12">
    <source>
        <dbReference type="Pfam" id="PF08496"/>
    </source>
</evidence>
<organism evidence="13 14">
    <name type="scientific">Candidatus Endobugula sertula</name>
    <name type="common">Bugula neritina bacterial symbiont</name>
    <dbReference type="NCBI Taxonomy" id="62101"/>
    <lineage>
        <taxon>Bacteria</taxon>
        <taxon>Pseudomonadati</taxon>
        <taxon>Pseudomonadota</taxon>
        <taxon>Gammaproteobacteria</taxon>
        <taxon>Cellvibrionales</taxon>
        <taxon>Cellvibrionaceae</taxon>
        <taxon>Candidatus Endobugula</taxon>
    </lineage>
</organism>
<dbReference type="InterPro" id="IPR029045">
    <property type="entry name" value="ClpP/crotonase-like_dom_sf"/>
</dbReference>
<keyword evidence="7" id="KW-0720">Serine protease</keyword>
<dbReference type="SUPFAM" id="SSF52096">
    <property type="entry name" value="ClpP/crotonase"/>
    <property type="match status" value="1"/>
</dbReference>
<dbReference type="PANTHER" id="PTHR42987:SF4">
    <property type="entry name" value="PROTEASE SOHB-RELATED"/>
    <property type="match status" value="1"/>
</dbReference>
<evidence type="ECO:0000256" key="6">
    <source>
        <dbReference type="ARBA" id="ARBA00022801"/>
    </source>
</evidence>
<keyword evidence="3" id="KW-1003">Cell membrane</keyword>
<dbReference type="InterPro" id="IPR047272">
    <property type="entry name" value="S49_SppA_C"/>
</dbReference>
<dbReference type="Gene3D" id="6.20.330.10">
    <property type="match status" value="1"/>
</dbReference>
<name>A0A1D2QP60_9GAMM</name>
<evidence type="ECO:0000256" key="1">
    <source>
        <dbReference type="ARBA" id="ARBA00004236"/>
    </source>
</evidence>
<evidence type="ECO:0000256" key="3">
    <source>
        <dbReference type="ARBA" id="ARBA00022475"/>
    </source>
</evidence>
<evidence type="ECO:0000256" key="7">
    <source>
        <dbReference type="ARBA" id="ARBA00022825"/>
    </source>
</evidence>
<keyword evidence="5 10" id="KW-0812">Transmembrane</keyword>